<evidence type="ECO:0000313" key="2">
    <source>
        <dbReference type="EMBL" id="JAH56522.1"/>
    </source>
</evidence>
<feature type="transmembrane region" description="Helical" evidence="1">
    <location>
        <begin position="12"/>
        <end position="33"/>
    </location>
</feature>
<sequence>MEGPRSNQKATIRALLLTKCGLIFFGTVISAIIENLLNRASVSSVVSFLDNASHLGHE</sequence>
<accession>A0A0E9TSS3</accession>
<dbReference type="EMBL" id="GBXM01038457">
    <property type="protein sequence ID" value="JAH70120.1"/>
    <property type="molecule type" value="Transcribed_RNA"/>
</dbReference>
<name>A0A0E9TSS3_ANGAN</name>
<protein>
    <submittedName>
        <fullName evidence="2">Uncharacterized protein</fullName>
    </submittedName>
</protein>
<organism evidence="2">
    <name type="scientific">Anguilla anguilla</name>
    <name type="common">European freshwater eel</name>
    <name type="synonym">Muraena anguilla</name>
    <dbReference type="NCBI Taxonomy" id="7936"/>
    <lineage>
        <taxon>Eukaryota</taxon>
        <taxon>Metazoa</taxon>
        <taxon>Chordata</taxon>
        <taxon>Craniata</taxon>
        <taxon>Vertebrata</taxon>
        <taxon>Euteleostomi</taxon>
        <taxon>Actinopterygii</taxon>
        <taxon>Neopterygii</taxon>
        <taxon>Teleostei</taxon>
        <taxon>Anguilliformes</taxon>
        <taxon>Anguillidae</taxon>
        <taxon>Anguilla</taxon>
    </lineage>
</organism>
<proteinExistence type="predicted"/>
<dbReference type="EMBL" id="GBXM01052055">
    <property type="protein sequence ID" value="JAH56522.1"/>
    <property type="molecule type" value="Transcribed_RNA"/>
</dbReference>
<keyword evidence="1" id="KW-0472">Membrane</keyword>
<dbReference type="AlphaFoldDB" id="A0A0E9TSS3"/>
<evidence type="ECO:0000256" key="1">
    <source>
        <dbReference type="SAM" id="Phobius"/>
    </source>
</evidence>
<keyword evidence="1" id="KW-0812">Transmembrane</keyword>
<keyword evidence="1" id="KW-1133">Transmembrane helix</keyword>
<reference evidence="2" key="2">
    <citation type="journal article" date="2015" name="Fish Shellfish Immunol.">
        <title>Early steps in the European eel (Anguilla anguilla)-Vibrio vulnificus interaction in the gills: Role of the RtxA13 toxin.</title>
        <authorList>
            <person name="Callol A."/>
            <person name="Pajuelo D."/>
            <person name="Ebbesson L."/>
            <person name="Teles M."/>
            <person name="MacKenzie S."/>
            <person name="Amaro C."/>
        </authorList>
    </citation>
    <scope>NUCLEOTIDE SEQUENCE</scope>
</reference>
<reference evidence="2" key="1">
    <citation type="submission" date="2014-11" db="EMBL/GenBank/DDBJ databases">
        <authorList>
            <person name="Amaro Gonzalez C."/>
        </authorList>
    </citation>
    <scope>NUCLEOTIDE SEQUENCE</scope>
</reference>